<comment type="similarity">
    <text evidence="1">Belongs to the peroxiredoxin family. Prx5 subfamily.</text>
</comment>
<dbReference type="GO" id="GO:0008379">
    <property type="term" value="F:thioredoxin peroxidase activity"/>
    <property type="evidence" value="ECO:0007669"/>
    <property type="project" value="InterPro"/>
</dbReference>
<reference evidence="9 10" key="1">
    <citation type="journal article" date="2018" name="Nat. Ecol. Evol.">
        <title>Pezizomycetes genomes reveal the molecular basis of ectomycorrhizal truffle lifestyle.</title>
        <authorList>
            <person name="Murat C."/>
            <person name="Payen T."/>
            <person name="Noel B."/>
            <person name="Kuo A."/>
            <person name="Morin E."/>
            <person name="Chen J."/>
            <person name="Kohler A."/>
            <person name="Krizsan K."/>
            <person name="Balestrini R."/>
            <person name="Da Silva C."/>
            <person name="Montanini B."/>
            <person name="Hainaut M."/>
            <person name="Levati E."/>
            <person name="Barry K.W."/>
            <person name="Belfiori B."/>
            <person name="Cichocki N."/>
            <person name="Clum A."/>
            <person name="Dockter R.B."/>
            <person name="Fauchery L."/>
            <person name="Guy J."/>
            <person name="Iotti M."/>
            <person name="Le Tacon F."/>
            <person name="Lindquist E.A."/>
            <person name="Lipzen A."/>
            <person name="Malagnac F."/>
            <person name="Mello A."/>
            <person name="Molinier V."/>
            <person name="Miyauchi S."/>
            <person name="Poulain J."/>
            <person name="Riccioni C."/>
            <person name="Rubini A."/>
            <person name="Sitrit Y."/>
            <person name="Splivallo R."/>
            <person name="Traeger S."/>
            <person name="Wang M."/>
            <person name="Zifcakova L."/>
            <person name="Wipf D."/>
            <person name="Zambonelli A."/>
            <person name="Paolocci F."/>
            <person name="Nowrousian M."/>
            <person name="Ottonello S."/>
            <person name="Baldrian P."/>
            <person name="Spatafora J.W."/>
            <person name="Henrissat B."/>
            <person name="Nagy L.G."/>
            <person name="Aury J.M."/>
            <person name="Wincker P."/>
            <person name="Grigoriev I.V."/>
            <person name="Bonfante P."/>
            <person name="Martin F.M."/>
        </authorList>
    </citation>
    <scope>NUCLEOTIDE SEQUENCE [LARGE SCALE GENOMIC DNA]</scope>
    <source>
        <strain evidence="9 10">RN42</strain>
    </source>
</reference>
<evidence type="ECO:0000256" key="3">
    <source>
        <dbReference type="ARBA" id="ARBA00022862"/>
    </source>
</evidence>
<dbReference type="Pfam" id="PF08534">
    <property type="entry name" value="Redoxin"/>
    <property type="match status" value="1"/>
</dbReference>
<keyword evidence="10" id="KW-1185">Reference proteome</keyword>
<evidence type="ECO:0000259" key="8">
    <source>
        <dbReference type="Pfam" id="PF08534"/>
    </source>
</evidence>
<accession>A0A3N4IRU3</accession>
<evidence type="ECO:0000313" key="9">
    <source>
        <dbReference type="EMBL" id="RPA84324.1"/>
    </source>
</evidence>
<sequence>MASLFRYAPSTAFFVPRTLRSSLPTTSTAFSTLRRPYSSTPENPTSSPTASPNNPILNPVHKTNTTPAPTISEANTSPKKTYIKVGDPFPSVPIPEGTPAHKVNVRDEIAAAGGEALIIGVPAAFTPTCSKSHIPGYLAFLEDIPPTVFVVSVNDPFVMNAWKSTIEGAEEAGFRFLSDYSGHLAKELGLLFPSEKLFGNWRMQRSVIYVNKNVVQGVWVEEDGTGLTGSTRAAEVVRRISRLKGRPIKGVLEKEDAANHPAHGGQAQQQHHS</sequence>
<dbReference type="PANTHER" id="PTHR10430:SF39">
    <property type="entry name" value="PEROXISOMAL MEMBRANE ASSOCIATED PROTEIN 20"/>
    <property type="match status" value="1"/>
</dbReference>
<feature type="region of interest" description="Disordered" evidence="7">
    <location>
        <begin position="251"/>
        <end position="273"/>
    </location>
</feature>
<feature type="region of interest" description="Disordered" evidence="7">
    <location>
        <begin position="26"/>
        <end position="75"/>
    </location>
</feature>
<evidence type="ECO:0000256" key="2">
    <source>
        <dbReference type="ARBA" id="ARBA00022559"/>
    </source>
</evidence>
<evidence type="ECO:0000256" key="1">
    <source>
        <dbReference type="ARBA" id="ARBA00010505"/>
    </source>
</evidence>
<evidence type="ECO:0000313" key="10">
    <source>
        <dbReference type="Proteomes" id="UP000275078"/>
    </source>
</evidence>
<dbReference type="GO" id="GO:0045454">
    <property type="term" value="P:cell redox homeostasis"/>
    <property type="evidence" value="ECO:0007669"/>
    <property type="project" value="TreeGrafter"/>
</dbReference>
<evidence type="ECO:0000256" key="4">
    <source>
        <dbReference type="ARBA" id="ARBA00023002"/>
    </source>
</evidence>
<dbReference type="InterPro" id="IPR036249">
    <property type="entry name" value="Thioredoxin-like_sf"/>
</dbReference>
<dbReference type="PANTHER" id="PTHR10430">
    <property type="entry name" value="PEROXIREDOXIN"/>
    <property type="match status" value="1"/>
</dbReference>
<dbReference type="Proteomes" id="UP000275078">
    <property type="component" value="Unassembled WGS sequence"/>
</dbReference>
<dbReference type="STRING" id="1160509.A0A3N4IRU3"/>
<dbReference type="AlphaFoldDB" id="A0A3N4IRU3"/>
<proteinExistence type="inferred from homology"/>
<feature type="active site" description="Cysteine sulfenic acid (-SOH) intermediate" evidence="6">
    <location>
        <position position="129"/>
    </location>
</feature>
<keyword evidence="3" id="KW-0049">Antioxidant</keyword>
<gene>
    <name evidence="9" type="ORF">BJ508DRAFT_412731</name>
</gene>
<dbReference type="OrthoDB" id="1882547at2759"/>
<dbReference type="SUPFAM" id="SSF52833">
    <property type="entry name" value="Thioredoxin-like"/>
    <property type="match status" value="1"/>
</dbReference>
<feature type="compositionally biased region" description="Low complexity" evidence="7">
    <location>
        <begin position="259"/>
        <end position="273"/>
    </location>
</feature>
<dbReference type="Gene3D" id="3.40.30.10">
    <property type="entry name" value="Glutaredoxin"/>
    <property type="match status" value="1"/>
</dbReference>
<organism evidence="9 10">
    <name type="scientific">Ascobolus immersus RN42</name>
    <dbReference type="NCBI Taxonomy" id="1160509"/>
    <lineage>
        <taxon>Eukaryota</taxon>
        <taxon>Fungi</taxon>
        <taxon>Dikarya</taxon>
        <taxon>Ascomycota</taxon>
        <taxon>Pezizomycotina</taxon>
        <taxon>Pezizomycetes</taxon>
        <taxon>Pezizales</taxon>
        <taxon>Ascobolaceae</taxon>
        <taxon>Ascobolus</taxon>
    </lineage>
</organism>
<keyword evidence="5" id="KW-0676">Redox-active center</keyword>
<evidence type="ECO:0000256" key="6">
    <source>
        <dbReference type="PIRSR" id="PIRSR637944-1"/>
    </source>
</evidence>
<keyword evidence="4" id="KW-0560">Oxidoreductase</keyword>
<protein>
    <submittedName>
        <fullName evidence="9">Thioredoxin-like protein</fullName>
    </submittedName>
</protein>
<evidence type="ECO:0000256" key="5">
    <source>
        <dbReference type="ARBA" id="ARBA00023284"/>
    </source>
</evidence>
<evidence type="ECO:0000256" key="7">
    <source>
        <dbReference type="SAM" id="MobiDB-lite"/>
    </source>
</evidence>
<dbReference type="InterPro" id="IPR013740">
    <property type="entry name" value="Redoxin"/>
</dbReference>
<feature type="domain" description="Redoxin" evidence="8">
    <location>
        <begin position="84"/>
        <end position="225"/>
    </location>
</feature>
<feature type="compositionally biased region" description="Low complexity" evidence="7">
    <location>
        <begin position="38"/>
        <end position="55"/>
    </location>
</feature>
<dbReference type="GO" id="GO:0005777">
    <property type="term" value="C:peroxisome"/>
    <property type="evidence" value="ECO:0007669"/>
    <property type="project" value="TreeGrafter"/>
</dbReference>
<dbReference type="GO" id="GO:0005829">
    <property type="term" value="C:cytosol"/>
    <property type="evidence" value="ECO:0007669"/>
    <property type="project" value="TreeGrafter"/>
</dbReference>
<feature type="compositionally biased region" description="Polar residues" evidence="7">
    <location>
        <begin position="61"/>
        <end position="75"/>
    </location>
</feature>
<dbReference type="GO" id="GO:0042744">
    <property type="term" value="P:hydrogen peroxide catabolic process"/>
    <property type="evidence" value="ECO:0007669"/>
    <property type="project" value="TreeGrafter"/>
</dbReference>
<dbReference type="GO" id="GO:0034599">
    <property type="term" value="P:cellular response to oxidative stress"/>
    <property type="evidence" value="ECO:0007669"/>
    <property type="project" value="InterPro"/>
</dbReference>
<dbReference type="EMBL" id="ML119659">
    <property type="protein sequence ID" value="RPA84324.1"/>
    <property type="molecule type" value="Genomic_DNA"/>
</dbReference>
<dbReference type="GO" id="GO:0005739">
    <property type="term" value="C:mitochondrion"/>
    <property type="evidence" value="ECO:0007669"/>
    <property type="project" value="TreeGrafter"/>
</dbReference>
<name>A0A3N4IRU3_ASCIM</name>
<dbReference type="InterPro" id="IPR037944">
    <property type="entry name" value="PRX5-like"/>
</dbReference>
<keyword evidence="2" id="KW-0575">Peroxidase</keyword>